<organism evidence="9 10">
    <name type="scientific">[Phormidium ambiguum] IAM M-71</name>
    <dbReference type="NCBI Taxonomy" id="454136"/>
    <lineage>
        <taxon>Bacteria</taxon>
        <taxon>Bacillati</taxon>
        <taxon>Cyanobacteriota</taxon>
        <taxon>Cyanophyceae</taxon>
        <taxon>Oscillatoriophycideae</taxon>
        <taxon>Aerosakkonematales</taxon>
        <taxon>Aerosakkonemataceae</taxon>
        <taxon>Floridanema</taxon>
    </lineage>
</organism>
<dbReference type="Proteomes" id="UP000185860">
    <property type="component" value="Unassembled WGS sequence"/>
</dbReference>
<dbReference type="EMBL" id="MRCE01000026">
    <property type="protein sequence ID" value="OKH33805.1"/>
    <property type="molecule type" value="Genomic_DNA"/>
</dbReference>
<name>A0A1U7IB73_9CYAN</name>
<keyword evidence="3" id="KW-0540">Nuclease</keyword>
<dbReference type="AlphaFoldDB" id="A0A1U7IB73"/>
<dbReference type="InterPro" id="IPR002716">
    <property type="entry name" value="PIN_dom"/>
</dbReference>
<proteinExistence type="inferred from homology"/>
<comment type="cofactor">
    <cofactor evidence="1">
        <name>Mg(2+)</name>
        <dbReference type="ChEBI" id="CHEBI:18420"/>
    </cofactor>
</comment>
<keyword evidence="5" id="KW-0378">Hydrolase</keyword>
<evidence type="ECO:0000256" key="5">
    <source>
        <dbReference type="ARBA" id="ARBA00022801"/>
    </source>
</evidence>
<gene>
    <name evidence="9" type="ORF">NIES2119_22105</name>
</gene>
<dbReference type="InterPro" id="IPR029060">
    <property type="entry name" value="PIN-like_dom_sf"/>
</dbReference>
<sequence>MTVKYLLDTNILSEAKRPQPNQNVMEKLRLCKGEIATATLVIHELLFGCLRLVESKKRRDLEDYIRNVIIGQLPLFDYDLKAAEYHAQERARLSKVGKVTAFSDGQIAAIAFTNDLILVTNNVSDFQDFDGLKIENWFDINEGES</sequence>
<reference evidence="9 10" key="1">
    <citation type="submission" date="2016-11" db="EMBL/GenBank/DDBJ databases">
        <title>Draft Genome Sequences of Nine Cyanobacterial Strains from Diverse Habitats.</title>
        <authorList>
            <person name="Zhu T."/>
            <person name="Hou S."/>
            <person name="Lu X."/>
            <person name="Hess W.R."/>
        </authorList>
    </citation>
    <scope>NUCLEOTIDE SEQUENCE [LARGE SCALE GENOMIC DNA]</scope>
    <source>
        <strain evidence="9 10">IAM M-71</strain>
    </source>
</reference>
<keyword evidence="2" id="KW-1277">Toxin-antitoxin system</keyword>
<dbReference type="Gene3D" id="3.40.50.1010">
    <property type="entry name" value="5'-nuclease"/>
    <property type="match status" value="1"/>
</dbReference>
<evidence type="ECO:0000256" key="6">
    <source>
        <dbReference type="ARBA" id="ARBA00022842"/>
    </source>
</evidence>
<dbReference type="GO" id="GO:0016787">
    <property type="term" value="F:hydrolase activity"/>
    <property type="evidence" value="ECO:0007669"/>
    <property type="project" value="UniProtKB-KW"/>
</dbReference>
<accession>A0A1U7IB73</accession>
<feature type="domain" description="PIN" evidence="8">
    <location>
        <begin position="5"/>
        <end position="129"/>
    </location>
</feature>
<evidence type="ECO:0000256" key="3">
    <source>
        <dbReference type="ARBA" id="ARBA00022722"/>
    </source>
</evidence>
<dbReference type="CDD" id="cd18747">
    <property type="entry name" value="PIN_VapC4-5_FitB-like"/>
    <property type="match status" value="1"/>
</dbReference>
<evidence type="ECO:0000259" key="8">
    <source>
        <dbReference type="Pfam" id="PF01850"/>
    </source>
</evidence>
<comment type="caution">
    <text evidence="9">The sequence shown here is derived from an EMBL/GenBank/DDBJ whole genome shotgun (WGS) entry which is preliminary data.</text>
</comment>
<evidence type="ECO:0000256" key="2">
    <source>
        <dbReference type="ARBA" id="ARBA00022649"/>
    </source>
</evidence>
<protein>
    <submittedName>
        <fullName evidence="9">VapC toxin family PIN domain ribonuclease</fullName>
    </submittedName>
</protein>
<dbReference type="SUPFAM" id="SSF88723">
    <property type="entry name" value="PIN domain-like"/>
    <property type="match status" value="1"/>
</dbReference>
<dbReference type="GO" id="GO:0046872">
    <property type="term" value="F:metal ion binding"/>
    <property type="evidence" value="ECO:0007669"/>
    <property type="project" value="UniProtKB-KW"/>
</dbReference>
<keyword evidence="6" id="KW-0460">Magnesium</keyword>
<evidence type="ECO:0000256" key="1">
    <source>
        <dbReference type="ARBA" id="ARBA00001946"/>
    </source>
</evidence>
<dbReference type="PANTHER" id="PTHR33653:SF1">
    <property type="entry name" value="RIBONUCLEASE VAPC2"/>
    <property type="match status" value="1"/>
</dbReference>
<comment type="similarity">
    <text evidence="7">Belongs to the PINc/VapC protein family.</text>
</comment>
<evidence type="ECO:0000256" key="7">
    <source>
        <dbReference type="ARBA" id="ARBA00038093"/>
    </source>
</evidence>
<dbReference type="PANTHER" id="PTHR33653">
    <property type="entry name" value="RIBONUCLEASE VAPC2"/>
    <property type="match status" value="1"/>
</dbReference>
<dbReference type="OrthoDB" id="9804823at2"/>
<evidence type="ECO:0000313" key="10">
    <source>
        <dbReference type="Proteomes" id="UP000185860"/>
    </source>
</evidence>
<dbReference type="RefSeq" id="WP_073595664.1">
    <property type="nucleotide sequence ID" value="NZ_MRCE01000026.1"/>
</dbReference>
<keyword evidence="4" id="KW-0479">Metal-binding</keyword>
<dbReference type="GO" id="GO:0004518">
    <property type="term" value="F:nuclease activity"/>
    <property type="evidence" value="ECO:0007669"/>
    <property type="project" value="UniProtKB-KW"/>
</dbReference>
<dbReference type="Pfam" id="PF01850">
    <property type="entry name" value="PIN"/>
    <property type="match status" value="1"/>
</dbReference>
<dbReference type="STRING" id="454136.NIES2119_22105"/>
<evidence type="ECO:0000313" key="9">
    <source>
        <dbReference type="EMBL" id="OKH33805.1"/>
    </source>
</evidence>
<dbReference type="InterPro" id="IPR050556">
    <property type="entry name" value="Type_II_TA_system_RNase"/>
</dbReference>
<evidence type="ECO:0000256" key="4">
    <source>
        <dbReference type="ARBA" id="ARBA00022723"/>
    </source>
</evidence>